<dbReference type="Proteomes" id="UP000236173">
    <property type="component" value="Unassembled WGS sequence"/>
</dbReference>
<keyword evidence="1" id="KW-0472">Membrane</keyword>
<evidence type="ECO:0000259" key="3">
    <source>
        <dbReference type="PROSITE" id="PS51352"/>
    </source>
</evidence>
<feature type="signal peptide" evidence="2">
    <location>
        <begin position="1"/>
        <end position="28"/>
    </location>
</feature>
<protein>
    <recommendedName>
        <fullName evidence="3">Thioredoxin domain-containing protein</fullName>
    </recommendedName>
</protein>
<dbReference type="PROSITE" id="PS51352">
    <property type="entry name" value="THIOREDOXIN_2"/>
    <property type="match status" value="1"/>
</dbReference>
<gene>
    <name evidence="4" type="ORF">HRbin17_00768</name>
</gene>
<evidence type="ECO:0000256" key="2">
    <source>
        <dbReference type="SAM" id="SignalP"/>
    </source>
</evidence>
<dbReference type="EMBL" id="BEHT01000008">
    <property type="protein sequence ID" value="GBC98266.1"/>
    <property type="molecule type" value="Genomic_DNA"/>
</dbReference>
<keyword evidence="2" id="KW-0732">Signal</keyword>
<comment type="caution">
    <text evidence="4">The sequence shown here is derived from an EMBL/GenBank/DDBJ whole genome shotgun (WGS) entry which is preliminary data.</text>
</comment>
<dbReference type="InterPro" id="IPR036249">
    <property type="entry name" value="Thioredoxin-like_sf"/>
</dbReference>
<organism evidence="4 5">
    <name type="scientific">Candidatus Fervidibacter japonicus</name>
    <dbReference type="NCBI Taxonomy" id="2035412"/>
    <lineage>
        <taxon>Bacteria</taxon>
        <taxon>Candidatus Fervidibacterota</taxon>
        <taxon>Candidatus Fervidibacter</taxon>
    </lineage>
</organism>
<evidence type="ECO:0000313" key="4">
    <source>
        <dbReference type="EMBL" id="GBC98266.1"/>
    </source>
</evidence>
<dbReference type="SUPFAM" id="SSF52833">
    <property type="entry name" value="Thioredoxin-like"/>
    <property type="match status" value="1"/>
</dbReference>
<name>A0A2H5XAQ0_9BACT</name>
<dbReference type="AlphaFoldDB" id="A0A2H5XAQ0"/>
<reference evidence="5" key="1">
    <citation type="submission" date="2017-09" db="EMBL/GenBank/DDBJ databases">
        <title>Metaegenomics of thermophilic ammonia-oxidizing enrichment culture.</title>
        <authorList>
            <person name="Kato S."/>
            <person name="Suzuki K."/>
        </authorList>
    </citation>
    <scope>NUCLEOTIDE SEQUENCE [LARGE SCALE GENOMIC DNA]</scope>
</reference>
<dbReference type="Gene3D" id="3.40.30.10">
    <property type="entry name" value="Glutaredoxin"/>
    <property type="match status" value="1"/>
</dbReference>
<evidence type="ECO:0000256" key="1">
    <source>
        <dbReference type="SAM" id="Phobius"/>
    </source>
</evidence>
<sequence length="277" mass="31313">MAARLRCRQSAVVLTTLVLLVSVQRSLAQTENGARLLPREEEALYRAVPDITVRTIDGTTLPFSSLWRERPILLTFVSAHCSGVCHPYLRSLRDAIRRVGGLGSAYEVVVLSFVPKDTLAELRLMAEATGLSPTERPHWHFGIGASEAIRQLEQTVRFWHRRVKGTNQYDHPAMLAAIKDGKVVRLLVGATVLPPRLREVVRELEGETVLAYPLPDAKIPFRCFRYDPKTGAWRPDWGVLALLMPPSLTAMSVLYLFWCKGCPRDTQSVRRSDRFRR</sequence>
<feature type="transmembrane region" description="Helical" evidence="1">
    <location>
        <begin position="237"/>
        <end position="258"/>
    </location>
</feature>
<proteinExistence type="predicted"/>
<dbReference type="InterPro" id="IPR013766">
    <property type="entry name" value="Thioredoxin_domain"/>
</dbReference>
<evidence type="ECO:0000313" key="5">
    <source>
        <dbReference type="Proteomes" id="UP000236173"/>
    </source>
</evidence>
<feature type="domain" description="Thioredoxin" evidence="3">
    <location>
        <begin position="42"/>
        <end position="206"/>
    </location>
</feature>
<feature type="chain" id="PRO_5014174589" description="Thioredoxin domain-containing protein" evidence="2">
    <location>
        <begin position="29"/>
        <end position="277"/>
    </location>
</feature>
<keyword evidence="1" id="KW-1133">Transmembrane helix</keyword>
<accession>A0A2H5XAQ0</accession>
<keyword evidence="1" id="KW-0812">Transmembrane</keyword>